<evidence type="ECO:0000256" key="3">
    <source>
        <dbReference type="SAM" id="MobiDB-lite"/>
    </source>
</evidence>
<proteinExistence type="inferred from homology"/>
<dbReference type="Gene3D" id="3.90.70.10">
    <property type="entry name" value="Cysteine proteinases"/>
    <property type="match status" value="1"/>
</dbReference>
<dbReference type="InterPro" id="IPR000668">
    <property type="entry name" value="Peptidase_C1A_C"/>
</dbReference>
<dbReference type="SUPFAM" id="SSF54001">
    <property type="entry name" value="Cysteine proteinases"/>
    <property type="match status" value="1"/>
</dbReference>
<dbReference type="InterPro" id="IPR039417">
    <property type="entry name" value="Peptidase_C1A_papain-like"/>
</dbReference>
<keyword evidence="8" id="KW-1185">Reference proteome</keyword>
<dbReference type="InterPro" id="IPR038765">
    <property type="entry name" value="Papain-like_cys_pep_sf"/>
</dbReference>
<dbReference type="AlphaFoldDB" id="A0A485L7B8"/>
<dbReference type="CDD" id="cd02248">
    <property type="entry name" value="Peptidase_C1A"/>
    <property type="match status" value="1"/>
</dbReference>
<sequence>MSPNIISYSSAKIVALLLATAMAPGRPVFGGITNAQGLLPPPSNAGGVDDTINDHLQRLLNNKLAVEAARQNNPKATFSPDNKFALMTEAEFAAYVKGSFDESTRLLRSSAQSKLPPTGMAAASIDWTTGSCMPPIRDQGQCGSCWAFSAVGVAEMGHSIATGEFVDLSEQQVTSCCTEGGSRGCMGGRSAHALNYVAINGLCMNSDWPYTSGQSAIGKPVAVQGEAALFTALNVQPATVLVEAGNSVRQNWQGGIVTQCPGAANDHAVIAVGYDGQSYKVRNSWGTNWGEAGYIRLQRNAGGNGMCNVVSEIDFPQLVSTTPVPSSTKTNQSAPTPSTSTSSPNPSRSP</sequence>
<dbReference type="SMART" id="SM00645">
    <property type="entry name" value="Pept_C1"/>
    <property type="match status" value="1"/>
</dbReference>
<dbReference type="InterPro" id="IPR013128">
    <property type="entry name" value="Peptidase_C1A"/>
</dbReference>
<dbReference type="PANTHER" id="PTHR12411">
    <property type="entry name" value="CYSTEINE PROTEASE FAMILY C1-RELATED"/>
    <property type="match status" value="1"/>
</dbReference>
<name>A0A485L7B8_9STRA</name>
<dbReference type="GO" id="GO:0006508">
    <property type="term" value="P:proteolysis"/>
    <property type="evidence" value="ECO:0007669"/>
    <property type="project" value="InterPro"/>
</dbReference>
<comment type="similarity">
    <text evidence="1">Belongs to the peptidase C1 family.</text>
</comment>
<dbReference type="PROSITE" id="PS00139">
    <property type="entry name" value="THIOL_PROTEASE_CYS"/>
    <property type="match status" value="1"/>
</dbReference>
<dbReference type="OrthoDB" id="5875790at2759"/>
<feature type="chain" id="PRO_5033437363" evidence="4">
    <location>
        <begin position="31"/>
        <end position="350"/>
    </location>
</feature>
<protein>
    <submittedName>
        <fullName evidence="7">Aste57867_17248 protein</fullName>
    </submittedName>
</protein>
<feature type="region of interest" description="Disordered" evidence="3">
    <location>
        <begin position="320"/>
        <end position="350"/>
    </location>
</feature>
<dbReference type="InterPro" id="IPR000169">
    <property type="entry name" value="Pept_cys_AS"/>
</dbReference>
<feature type="domain" description="Peptidase C1A papain C-terminal" evidence="5">
    <location>
        <begin position="121"/>
        <end position="317"/>
    </location>
</feature>
<dbReference type="EMBL" id="VJMH01006061">
    <property type="protein sequence ID" value="KAF0691562.1"/>
    <property type="molecule type" value="Genomic_DNA"/>
</dbReference>
<dbReference type="EMBL" id="CAADRA010006082">
    <property type="protein sequence ID" value="VFT94004.1"/>
    <property type="molecule type" value="Genomic_DNA"/>
</dbReference>
<evidence type="ECO:0000313" key="7">
    <source>
        <dbReference type="EMBL" id="VFT94004.1"/>
    </source>
</evidence>
<evidence type="ECO:0000313" key="8">
    <source>
        <dbReference type="Proteomes" id="UP000332933"/>
    </source>
</evidence>
<dbReference type="PRINTS" id="PR00705">
    <property type="entry name" value="PAPAIN"/>
</dbReference>
<reference evidence="6" key="2">
    <citation type="submission" date="2019-06" db="EMBL/GenBank/DDBJ databases">
        <title>Genomics analysis of Aphanomyces spp. identifies a new class of oomycete effector associated with host adaptation.</title>
        <authorList>
            <person name="Gaulin E."/>
        </authorList>
    </citation>
    <scope>NUCLEOTIDE SEQUENCE</scope>
    <source>
        <strain evidence="6">CBS 578.67</strain>
    </source>
</reference>
<dbReference type="GO" id="GO:0008234">
    <property type="term" value="F:cysteine-type peptidase activity"/>
    <property type="evidence" value="ECO:0007669"/>
    <property type="project" value="InterPro"/>
</dbReference>
<feature type="signal peptide" evidence="4">
    <location>
        <begin position="1"/>
        <end position="30"/>
    </location>
</feature>
<evidence type="ECO:0000313" key="6">
    <source>
        <dbReference type="EMBL" id="KAF0691562.1"/>
    </source>
</evidence>
<evidence type="ECO:0000256" key="1">
    <source>
        <dbReference type="ARBA" id="ARBA00008455"/>
    </source>
</evidence>
<dbReference type="Pfam" id="PF00112">
    <property type="entry name" value="Peptidase_C1"/>
    <property type="match status" value="1"/>
</dbReference>
<dbReference type="Proteomes" id="UP000332933">
    <property type="component" value="Unassembled WGS sequence"/>
</dbReference>
<gene>
    <name evidence="7" type="primary">Aste57867_17248</name>
    <name evidence="6" type="ORF">As57867_017189</name>
    <name evidence="7" type="ORF">ASTE57867_17248</name>
</gene>
<evidence type="ECO:0000256" key="4">
    <source>
        <dbReference type="SAM" id="SignalP"/>
    </source>
</evidence>
<organism evidence="7 8">
    <name type="scientific">Aphanomyces stellatus</name>
    <dbReference type="NCBI Taxonomy" id="120398"/>
    <lineage>
        <taxon>Eukaryota</taxon>
        <taxon>Sar</taxon>
        <taxon>Stramenopiles</taxon>
        <taxon>Oomycota</taxon>
        <taxon>Saprolegniomycetes</taxon>
        <taxon>Saprolegniales</taxon>
        <taxon>Verrucalvaceae</taxon>
        <taxon>Aphanomyces</taxon>
    </lineage>
</organism>
<keyword evidence="2" id="KW-0865">Zymogen</keyword>
<reference evidence="7 8" key="1">
    <citation type="submission" date="2019-03" db="EMBL/GenBank/DDBJ databases">
        <authorList>
            <person name="Gaulin E."/>
            <person name="Dumas B."/>
        </authorList>
    </citation>
    <scope>NUCLEOTIDE SEQUENCE [LARGE SCALE GENOMIC DNA]</scope>
    <source>
        <strain evidence="7">CBS 568.67</strain>
    </source>
</reference>
<keyword evidence="4" id="KW-0732">Signal</keyword>
<evidence type="ECO:0000259" key="5">
    <source>
        <dbReference type="SMART" id="SM00645"/>
    </source>
</evidence>
<evidence type="ECO:0000256" key="2">
    <source>
        <dbReference type="ARBA" id="ARBA00023145"/>
    </source>
</evidence>
<accession>A0A485L7B8</accession>